<gene>
    <name evidence="2" type="ORF">DCO16_05575</name>
</gene>
<accession>A0A6M9Q2N7</accession>
<proteinExistence type="predicted"/>
<dbReference type="AlphaFoldDB" id="A0A6M9Q2N7"/>
<dbReference type="RefSeq" id="WP_173942744.1">
    <property type="nucleotide sequence ID" value="NZ_CBCSCD010000001.1"/>
</dbReference>
<evidence type="ECO:0000313" key="3">
    <source>
        <dbReference type="Proteomes" id="UP000500806"/>
    </source>
</evidence>
<evidence type="ECO:0000256" key="1">
    <source>
        <dbReference type="SAM" id="MobiDB-lite"/>
    </source>
</evidence>
<protein>
    <submittedName>
        <fullName evidence="2">Uncharacterized protein</fullName>
    </submittedName>
</protein>
<dbReference type="EMBL" id="CP028941">
    <property type="protein sequence ID" value="QKM62583.1"/>
    <property type="molecule type" value="Genomic_DNA"/>
</dbReference>
<name>A0A6M9Q2N7_9BURK</name>
<dbReference type="KEGG" id="pani:DCO16_05575"/>
<feature type="compositionally biased region" description="Polar residues" evidence="1">
    <location>
        <begin position="32"/>
        <end position="80"/>
    </location>
</feature>
<feature type="region of interest" description="Disordered" evidence="1">
    <location>
        <begin position="1"/>
        <end position="83"/>
    </location>
</feature>
<dbReference type="Proteomes" id="UP000500806">
    <property type="component" value="Chromosome"/>
</dbReference>
<organism evidence="2 3">
    <name type="scientific">Polynucleobacter antarcticus</name>
    <dbReference type="NCBI Taxonomy" id="1743162"/>
    <lineage>
        <taxon>Bacteria</taxon>
        <taxon>Pseudomonadati</taxon>
        <taxon>Pseudomonadota</taxon>
        <taxon>Betaproteobacteria</taxon>
        <taxon>Burkholderiales</taxon>
        <taxon>Burkholderiaceae</taxon>
        <taxon>Polynucleobacter</taxon>
    </lineage>
</organism>
<reference evidence="2 3" key="1">
    <citation type="submission" date="2018-04" db="EMBL/GenBank/DDBJ databases">
        <title>Polynucleobacter sp. LimPoW16 genome.</title>
        <authorList>
            <person name="Hahn M.W."/>
        </authorList>
    </citation>
    <scope>NUCLEOTIDE SEQUENCE [LARGE SCALE GENOMIC DNA]</scope>
    <source>
        <strain evidence="2 3">LimPoW16</strain>
    </source>
</reference>
<evidence type="ECO:0000313" key="2">
    <source>
        <dbReference type="EMBL" id="QKM62583.1"/>
    </source>
</evidence>
<feature type="region of interest" description="Disordered" evidence="1">
    <location>
        <begin position="119"/>
        <end position="139"/>
    </location>
</feature>
<sequence>MSHQSYVVGAGSGASLESNLAQPMDSRGNADQGMSISVNTSGNQSHSFDGNTNQTTRSEVTSINANEGANVTSSSGTPKSFISRGDDLVNYKGIPTQAKVLETMGVLSMNTQGRYEFNAEASPEAPKESQSEPSDAHTSFAMTESENAEINNLIPTDLPPNSLSAITSHGIASVISGDYSSVINSLSKSSGQSPEQASATIGKVMEQYSKGAERYLEGTVGMNKADIPQFYEWAKQNAPNDLRGAVNKMVNQNQFRDLGKLVGQWAQVTPPSEEWLEKSGYKLGKSASGERTIHIEGFGEMTVKSAARSRFI</sequence>
<keyword evidence="3" id="KW-1185">Reference proteome</keyword>